<accession>A0A382CU46</accession>
<dbReference type="SUPFAM" id="SSF117023">
    <property type="entry name" value="DNA primase DnaG, C-terminal domain"/>
    <property type="match status" value="1"/>
</dbReference>
<dbReference type="Pfam" id="PF08278">
    <property type="entry name" value="DnaG_DnaB_bind"/>
    <property type="match status" value="1"/>
</dbReference>
<feature type="domain" description="DNA primase DnaG DnaB-binding" evidence="1">
    <location>
        <begin position="3"/>
        <end position="81"/>
    </location>
</feature>
<dbReference type="InterPro" id="IPR016136">
    <property type="entry name" value="DNA_helicase_N/primase_C"/>
</dbReference>
<dbReference type="GO" id="GO:0006269">
    <property type="term" value="P:DNA replication, synthesis of primer"/>
    <property type="evidence" value="ECO:0007669"/>
    <property type="project" value="InterPro"/>
</dbReference>
<dbReference type="EMBL" id="UINC01036126">
    <property type="protein sequence ID" value="SVB29615.1"/>
    <property type="molecule type" value="Genomic_DNA"/>
</dbReference>
<organism evidence="2">
    <name type="scientific">marine metagenome</name>
    <dbReference type="NCBI Taxonomy" id="408172"/>
    <lineage>
        <taxon>unclassified sequences</taxon>
        <taxon>metagenomes</taxon>
        <taxon>ecological metagenomes</taxon>
    </lineage>
</organism>
<evidence type="ECO:0000259" key="1">
    <source>
        <dbReference type="Pfam" id="PF08278"/>
    </source>
</evidence>
<gene>
    <name evidence="2" type="ORF">METZ01_LOCUS182469</name>
</gene>
<reference evidence="2" key="1">
    <citation type="submission" date="2018-05" db="EMBL/GenBank/DDBJ databases">
        <authorList>
            <person name="Lanie J.A."/>
            <person name="Ng W.-L."/>
            <person name="Kazmierczak K.M."/>
            <person name="Andrzejewski T.M."/>
            <person name="Davidsen T.M."/>
            <person name="Wayne K.J."/>
            <person name="Tettelin H."/>
            <person name="Glass J.I."/>
            <person name="Rusch D."/>
            <person name="Podicherti R."/>
            <person name="Tsui H.-C.T."/>
            <person name="Winkler M.E."/>
        </authorList>
    </citation>
    <scope>NUCLEOTIDE SEQUENCE</scope>
</reference>
<feature type="non-terminal residue" evidence="2">
    <location>
        <position position="1"/>
    </location>
</feature>
<protein>
    <recommendedName>
        <fullName evidence="1">DNA primase DnaG DnaB-binding domain-containing protein</fullName>
    </recommendedName>
</protein>
<name>A0A382CU46_9ZZZZ</name>
<sequence length="88" mass="10222">SNESIKLATIIEHFSDPKIKEHLKAMTLEQLIISQIEAKNELHEIILRLNERNTRSELKKLVSKAKNNTLTKSERKRFLALSKSIEIK</sequence>
<dbReference type="Gene3D" id="1.10.860.10">
    <property type="entry name" value="DNAb Helicase, Chain A"/>
    <property type="match status" value="1"/>
</dbReference>
<proteinExistence type="predicted"/>
<evidence type="ECO:0000313" key="2">
    <source>
        <dbReference type="EMBL" id="SVB29615.1"/>
    </source>
</evidence>
<dbReference type="AlphaFoldDB" id="A0A382CU46"/>
<dbReference type="InterPro" id="IPR013173">
    <property type="entry name" value="DNA_primase_DnaG_DnaB-bd_dom"/>
</dbReference>